<keyword evidence="11 15" id="KW-0234">DNA repair</keyword>
<dbReference type="CDD" id="cd00114">
    <property type="entry name" value="LIGANc"/>
    <property type="match status" value="1"/>
</dbReference>
<feature type="binding site" evidence="15">
    <location>
        <position position="337"/>
    </location>
    <ligand>
        <name>NAD(+)</name>
        <dbReference type="ChEBI" id="CHEBI:57540"/>
    </ligand>
</feature>
<reference evidence="18" key="1">
    <citation type="journal article" date="2021" name="PeerJ">
        <title>Extensive microbial diversity within the chicken gut microbiome revealed by metagenomics and culture.</title>
        <authorList>
            <person name="Gilroy R."/>
            <person name="Ravi A."/>
            <person name="Getino M."/>
            <person name="Pursley I."/>
            <person name="Horton D.L."/>
            <person name="Alikhan N.F."/>
            <person name="Baker D."/>
            <person name="Gharbi K."/>
            <person name="Hall N."/>
            <person name="Watson M."/>
            <person name="Adriaenssens E.M."/>
            <person name="Foster-Nyarko E."/>
            <person name="Jarju S."/>
            <person name="Secka A."/>
            <person name="Antonio M."/>
            <person name="Oren A."/>
            <person name="Chaudhuri R.R."/>
            <person name="La Ragione R."/>
            <person name="Hildebrand F."/>
            <person name="Pallen M.J."/>
        </authorList>
    </citation>
    <scope>NUCLEOTIDE SEQUENCE</scope>
    <source>
        <strain evidence="18">9264</strain>
    </source>
</reference>
<dbReference type="InterPro" id="IPR041663">
    <property type="entry name" value="DisA/LigA_HHH"/>
</dbReference>
<dbReference type="InterPro" id="IPR012340">
    <property type="entry name" value="NA-bd_OB-fold"/>
</dbReference>
<comment type="caution">
    <text evidence="18">The sequence shown here is derived from an EMBL/GenBank/DDBJ whole genome shotgun (WGS) entry which is preliminary data.</text>
</comment>
<evidence type="ECO:0000313" key="18">
    <source>
        <dbReference type="EMBL" id="HJD43758.1"/>
    </source>
</evidence>
<dbReference type="Gene3D" id="6.20.10.30">
    <property type="match status" value="1"/>
</dbReference>
<dbReference type="AlphaFoldDB" id="A0A9D2U988"/>
<dbReference type="InterPro" id="IPR001679">
    <property type="entry name" value="DNA_ligase"/>
</dbReference>
<feature type="binding site" evidence="15">
    <location>
        <position position="431"/>
    </location>
    <ligand>
        <name>Zn(2+)</name>
        <dbReference type="ChEBI" id="CHEBI:29105"/>
    </ligand>
</feature>
<feature type="binding site" evidence="15">
    <location>
        <position position="313"/>
    </location>
    <ligand>
        <name>NAD(+)</name>
        <dbReference type="ChEBI" id="CHEBI:57540"/>
    </ligand>
</feature>
<dbReference type="NCBIfam" id="NF005932">
    <property type="entry name" value="PRK07956.1"/>
    <property type="match status" value="1"/>
</dbReference>
<dbReference type="SUPFAM" id="SSF56091">
    <property type="entry name" value="DNA ligase/mRNA capping enzyme, catalytic domain"/>
    <property type="match status" value="1"/>
</dbReference>
<feature type="binding site" evidence="15">
    <location>
        <position position="140"/>
    </location>
    <ligand>
        <name>NAD(+)</name>
        <dbReference type="ChEBI" id="CHEBI:57540"/>
    </ligand>
</feature>
<dbReference type="InterPro" id="IPR004149">
    <property type="entry name" value="Znf_DNAligase_C4"/>
</dbReference>
<dbReference type="Gene3D" id="3.30.470.30">
    <property type="entry name" value="DNA ligase/mRNA capping enzyme"/>
    <property type="match status" value="1"/>
</dbReference>
<evidence type="ECO:0000256" key="7">
    <source>
        <dbReference type="ARBA" id="ARBA00022763"/>
    </source>
</evidence>
<dbReference type="InterPro" id="IPR033136">
    <property type="entry name" value="DNA_ligase_CS"/>
</dbReference>
<dbReference type="SMART" id="SM00278">
    <property type="entry name" value="HhH1"/>
    <property type="match status" value="4"/>
</dbReference>
<dbReference type="GO" id="GO:0005829">
    <property type="term" value="C:cytosol"/>
    <property type="evidence" value="ECO:0007669"/>
    <property type="project" value="TreeGrafter"/>
</dbReference>
<protein>
    <recommendedName>
        <fullName evidence="3 15">DNA ligase</fullName>
        <ecNumber evidence="2 15">6.5.1.2</ecNumber>
    </recommendedName>
    <alternativeName>
        <fullName evidence="15">Polydeoxyribonucleotide synthase [NAD(+)]</fullName>
    </alternativeName>
</protein>
<evidence type="ECO:0000256" key="1">
    <source>
        <dbReference type="ARBA" id="ARBA00004067"/>
    </source>
</evidence>
<evidence type="ECO:0000256" key="2">
    <source>
        <dbReference type="ARBA" id="ARBA00012722"/>
    </source>
</evidence>
<comment type="cofactor">
    <cofactor evidence="15">
        <name>Mg(2+)</name>
        <dbReference type="ChEBI" id="CHEBI:18420"/>
    </cofactor>
    <cofactor evidence="15">
        <name>Mn(2+)</name>
        <dbReference type="ChEBI" id="CHEBI:29035"/>
    </cofactor>
</comment>
<dbReference type="Pfam" id="PF03120">
    <property type="entry name" value="OB_DNA_ligase"/>
    <property type="match status" value="1"/>
</dbReference>
<evidence type="ECO:0000256" key="15">
    <source>
        <dbReference type="HAMAP-Rule" id="MF_01588"/>
    </source>
</evidence>
<comment type="function">
    <text evidence="1 15">DNA ligase that catalyzes the formation of phosphodiester linkages between 5'-phosphoryl and 3'-hydroxyl groups in double-stranded DNA using NAD as a coenzyme and as the energy source for the reaction. It is essential for DNA replication and repair of damaged DNA.</text>
</comment>
<dbReference type="EMBL" id="DWUQ01000037">
    <property type="protein sequence ID" value="HJD43758.1"/>
    <property type="molecule type" value="Genomic_DNA"/>
</dbReference>
<feature type="binding site" evidence="15">
    <location>
        <position position="179"/>
    </location>
    <ligand>
        <name>NAD(+)</name>
        <dbReference type="ChEBI" id="CHEBI:57540"/>
    </ligand>
</feature>
<dbReference type="CDD" id="cd17748">
    <property type="entry name" value="BRCT_DNA_ligase_like"/>
    <property type="match status" value="1"/>
</dbReference>
<dbReference type="GO" id="GO:0046872">
    <property type="term" value="F:metal ion binding"/>
    <property type="evidence" value="ECO:0007669"/>
    <property type="project" value="UniProtKB-KW"/>
</dbReference>
<dbReference type="InterPro" id="IPR018239">
    <property type="entry name" value="DNA_ligase_AS"/>
</dbReference>
<dbReference type="InterPro" id="IPR036420">
    <property type="entry name" value="BRCT_dom_sf"/>
</dbReference>
<evidence type="ECO:0000256" key="9">
    <source>
        <dbReference type="ARBA" id="ARBA00022842"/>
    </source>
</evidence>
<comment type="similarity">
    <text evidence="14 15">Belongs to the NAD-dependent DNA ligase family. LigA subfamily.</text>
</comment>
<evidence type="ECO:0000256" key="3">
    <source>
        <dbReference type="ARBA" id="ARBA00013308"/>
    </source>
</evidence>
<comment type="caution">
    <text evidence="15">Lacks conserved residue(s) required for the propagation of feature annotation.</text>
</comment>
<organism evidence="18 19">
    <name type="scientific">Candidatus Paenalcaligenes intestinipullorum</name>
    <dbReference type="NCBI Taxonomy" id="2838718"/>
    <lineage>
        <taxon>Bacteria</taxon>
        <taxon>Pseudomonadati</taxon>
        <taxon>Pseudomonadota</taxon>
        <taxon>Betaproteobacteria</taxon>
        <taxon>Burkholderiales</taxon>
        <taxon>Alcaligenaceae</taxon>
        <taxon>Paenalcaligenes</taxon>
    </lineage>
</organism>
<dbReference type="Gene3D" id="3.40.50.10190">
    <property type="entry name" value="BRCT domain"/>
    <property type="match status" value="1"/>
</dbReference>
<feature type="binding site" evidence="15">
    <location>
        <position position="455"/>
    </location>
    <ligand>
        <name>Zn(2+)</name>
        <dbReference type="ChEBI" id="CHEBI:29105"/>
    </ligand>
</feature>
<dbReference type="Pfam" id="PF12826">
    <property type="entry name" value="HHH_2"/>
    <property type="match status" value="1"/>
</dbReference>
<accession>A0A9D2U988</accession>
<dbReference type="Gene3D" id="1.10.150.20">
    <property type="entry name" value="5' to 3' exonuclease, C-terminal subdomain"/>
    <property type="match status" value="2"/>
</dbReference>
<keyword evidence="12 15" id="KW-0464">Manganese</keyword>
<dbReference type="InterPro" id="IPR004150">
    <property type="entry name" value="NAD_DNA_ligase_OB"/>
</dbReference>
<reference evidence="18" key="2">
    <citation type="submission" date="2021-04" db="EMBL/GenBank/DDBJ databases">
        <authorList>
            <person name="Gilroy R."/>
        </authorList>
    </citation>
    <scope>NUCLEOTIDE SEQUENCE</scope>
    <source>
        <strain evidence="18">9264</strain>
    </source>
</reference>
<proteinExistence type="inferred from homology"/>
<dbReference type="NCBIfam" id="TIGR00575">
    <property type="entry name" value="dnlj"/>
    <property type="match status" value="1"/>
</dbReference>
<keyword evidence="6 15" id="KW-0479">Metal-binding</keyword>
<dbReference type="PANTHER" id="PTHR23389:SF9">
    <property type="entry name" value="DNA LIGASE"/>
    <property type="match status" value="1"/>
</dbReference>
<dbReference type="PANTHER" id="PTHR23389">
    <property type="entry name" value="CHROMOSOME TRANSMISSION FIDELITY FACTOR 18"/>
    <property type="match status" value="1"/>
</dbReference>
<dbReference type="EC" id="6.5.1.2" evidence="2 15"/>
<keyword evidence="7 15" id="KW-0227">DNA damage</keyword>
<evidence type="ECO:0000256" key="11">
    <source>
        <dbReference type="ARBA" id="ARBA00023204"/>
    </source>
</evidence>
<evidence type="ECO:0000256" key="6">
    <source>
        <dbReference type="ARBA" id="ARBA00022723"/>
    </source>
</evidence>
<dbReference type="FunFam" id="1.10.150.20:FF:000007">
    <property type="entry name" value="DNA ligase"/>
    <property type="match status" value="1"/>
</dbReference>
<dbReference type="InterPro" id="IPR010994">
    <property type="entry name" value="RuvA_2-like"/>
</dbReference>
<keyword evidence="5 15" id="KW-0235">DNA replication</keyword>
<dbReference type="FunFam" id="2.40.50.140:FF:000012">
    <property type="entry name" value="DNA ligase"/>
    <property type="match status" value="1"/>
</dbReference>
<dbReference type="SUPFAM" id="SSF50249">
    <property type="entry name" value="Nucleic acid-binding proteins"/>
    <property type="match status" value="1"/>
</dbReference>
<keyword evidence="9 15" id="KW-0460">Magnesium</keyword>
<evidence type="ECO:0000256" key="5">
    <source>
        <dbReference type="ARBA" id="ARBA00022705"/>
    </source>
</evidence>
<dbReference type="FunFam" id="1.10.150.20:FF:000006">
    <property type="entry name" value="DNA ligase"/>
    <property type="match status" value="1"/>
</dbReference>
<dbReference type="GO" id="GO:0006260">
    <property type="term" value="P:DNA replication"/>
    <property type="evidence" value="ECO:0007669"/>
    <property type="project" value="UniProtKB-KW"/>
</dbReference>
<dbReference type="SMART" id="SM00292">
    <property type="entry name" value="BRCT"/>
    <property type="match status" value="1"/>
</dbReference>
<feature type="binding site" evidence="15">
    <location>
        <position position="117"/>
    </location>
    <ligand>
        <name>NAD(+)</name>
        <dbReference type="ChEBI" id="CHEBI:57540"/>
    </ligand>
</feature>
<dbReference type="Pfam" id="PF03119">
    <property type="entry name" value="DNA_ligase_ZBD"/>
    <property type="match status" value="1"/>
</dbReference>
<keyword evidence="10 15" id="KW-0520">NAD</keyword>
<dbReference type="InterPro" id="IPR003583">
    <property type="entry name" value="Hlx-hairpin-Hlx_DNA-bd_motif"/>
</dbReference>
<dbReference type="FunFam" id="1.10.287.610:FF:000002">
    <property type="entry name" value="DNA ligase"/>
    <property type="match status" value="1"/>
</dbReference>
<dbReference type="HAMAP" id="MF_01588">
    <property type="entry name" value="DNA_ligase_A"/>
    <property type="match status" value="1"/>
</dbReference>
<feature type="binding site" evidence="15">
    <location>
        <begin position="79"/>
        <end position="80"/>
    </location>
    <ligand>
        <name>NAD(+)</name>
        <dbReference type="ChEBI" id="CHEBI:57540"/>
    </ligand>
</feature>
<dbReference type="PROSITE" id="PS50172">
    <property type="entry name" value="BRCT"/>
    <property type="match status" value="1"/>
</dbReference>
<dbReference type="GO" id="GO:0003911">
    <property type="term" value="F:DNA ligase (NAD+) activity"/>
    <property type="evidence" value="ECO:0007669"/>
    <property type="project" value="UniProtKB-UniRule"/>
</dbReference>
<dbReference type="PROSITE" id="PS01056">
    <property type="entry name" value="DNA_LIGASE_N2"/>
    <property type="match status" value="1"/>
</dbReference>
<dbReference type="SUPFAM" id="SSF52113">
    <property type="entry name" value="BRCT domain"/>
    <property type="match status" value="1"/>
</dbReference>
<evidence type="ECO:0000259" key="17">
    <source>
        <dbReference type="PROSITE" id="PS50172"/>
    </source>
</evidence>
<gene>
    <name evidence="15 18" type="primary">ligA</name>
    <name evidence="18" type="ORF">H9906_01850</name>
</gene>
<feature type="binding site" evidence="15">
    <location>
        <begin position="30"/>
        <end position="34"/>
    </location>
    <ligand>
        <name>NAD(+)</name>
        <dbReference type="ChEBI" id="CHEBI:57540"/>
    </ligand>
</feature>
<keyword evidence="4 15" id="KW-0436">Ligase</keyword>
<dbReference type="InterPro" id="IPR013839">
    <property type="entry name" value="DNAligase_adenylation"/>
</dbReference>
<dbReference type="Gene3D" id="2.40.50.140">
    <property type="entry name" value="Nucleic acid-binding proteins"/>
    <property type="match status" value="1"/>
</dbReference>
<dbReference type="SMART" id="SM00532">
    <property type="entry name" value="LIGANc"/>
    <property type="match status" value="1"/>
</dbReference>
<dbReference type="Gene3D" id="1.10.287.610">
    <property type="entry name" value="Helix hairpin bin"/>
    <property type="match status" value="1"/>
</dbReference>
<evidence type="ECO:0000313" key="19">
    <source>
        <dbReference type="Proteomes" id="UP000823889"/>
    </source>
</evidence>
<dbReference type="FunFam" id="3.30.470.30:FF:000001">
    <property type="entry name" value="DNA ligase"/>
    <property type="match status" value="1"/>
</dbReference>
<dbReference type="PROSITE" id="PS01055">
    <property type="entry name" value="DNA_LIGASE_N1"/>
    <property type="match status" value="1"/>
</dbReference>
<comment type="catalytic activity">
    <reaction evidence="13 15 16">
        <text>NAD(+) + (deoxyribonucleotide)n-3'-hydroxyl + 5'-phospho-(deoxyribonucleotide)m = (deoxyribonucleotide)n+m + AMP + beta-nicotinamide D-nucleotide.</text>
        <dbReference type="EC" id="6.5.1.2"/>
    </reaction>
</comment>
<dbReference type="InterPro" id="IPR013840">
    <property type="entry name" value="DNAligase_N"/>
</dbReference>
<evidence type="ECO:0000256" key="13">
    <source>
        <dbReference type="ARBA" id="ARBA00034005"/>
    </source>
</evidence>
<dbReference type="SUPFAM" id="SSF47781">
    <property type="entry name" value="RuvA domain 2-like"/>
    <property type="match status" value="1"/>
</dbReference>
<dbReference type="Pfam" id="PF01653">
    <property type="entry name" value="DNA_ligase_aden"/>
    <property type="match status" value="1"/>
</dbReference>
<evidence type="ECO:0000256" key="8">
    <source>
        <dbReference type="ARBA" id="ARBA00022833"/>
    </source>
</evidence>
<evidence type="ECO:0000256" key="14">
    <source>
        <dbReference type="ARBA" id="ARBA00060881"/>
    </source>
</evidence>
<feature type="domain" description="BRCT" evidence="17">
    <location>
        <begin position="614"/>
        <end position="696"/>
    </location>
</feature>
<dbReference type="Pfam" id="PF00533">
    <property type="entry name" value="BRCT"/>
    <property type="match status" value="1"/>
</dbReference>
<dbReference type="Proteomes" id="UP000823889">
    <property type="component" value="Unassembled WGS sequence"/>
</dbReference>
<evidence type="ECO:0000256" key="12">
    <source>
        <dbReference type="ARBA" id="ARBA00023211"/>
    </source>
</evidence>
<name>A0A9D2U988_9BURK</name>
<evidence type="ECO:0000256" key="16">
    <source>
        <dbReference type="RuleBase" id="RU000618"/>
    </source>
</evidence>
<feature type="binding site" evidence="15">
    <location>
        <position position="434"/>
    </location>
    <ligand>
        <name>Zn(2+)</name>
        <dbReference type="ChEBI" id="CHEBI:29105"/>
    </ligand>
</feature>
<dbReference type="Pfam" id="PF14520">
    <property type="entry name" value="HHH_5"/>
    <property type="match status" value="1"/>
</dbReference>
<sequence length="696" mass="76562">MTKQRLDDLKTQLTEHNHRYYVLDAPIVSDAEYDALMRELMAIEAEHPEWITPDSPTQRVGAPPKGGFATVNHAVPMLSLGNAFNEEELVAFDQRIHDTLRQAGFLAPGEQVEYNAEYKFDGLAVNLRYEQGVLVQAATRGDGLSGEDITSNIRTIASVPLRLLGNATAWPAVLEVRGEVLMSHRDFEALNQEQLKRRERVFVNPRNAAAGSLRQLDPRITAQRRLRFYAYGWGEVSVAQPSPQQDLLAQLNHELTEPYATQAEMLGWLQRLGLPVSRSYEVVKGVQGLVQYYQRTAEARADLPFDIDGVVYKVNYLDQQRVLGFVARAPRFAIAHKYPAQEATTEVVAIDVQVGRTGAITPVARLKPVFVGGVTVTNATLHNEDEIRRKDIRIGDTVVIRRAGDVIPEVVAPVLEKRPEHTEGFVMPQSCPVCDSAIERPEDEAIARCTGGLVCAAQRKQTLAHAVSRKALDIDGLGEKLIDQLVDSGRVKTLADLYTLRAEELAALPRMGKKSAENVIKAINAARHPRLERLLYALGIRHVGETTAREVARYYGSLENLMEAEESDLLRVADVGPIVAASIAHFFQEPHNRSAIVRLLQSGVTIDESAALSVHGSALTGKSVVLTGTLPTWTRDEATRYLLAAGAKVTGSVSAKTAYVVAGDEAGSKLRRAQELGVTVLDEAQLRVLLDVRSLE</sequence>
<keyword evidence="8 15" id="KW-0862">Zinc</keyword>
<dbReference type="InterPro" id="IPR001357">
    <property type="entry name" value="BRCT_dom"/>
</dbReference>
<evidence type="ECO:0000256" key="4">
    <source>
        <dbReference type="ARBA" id="ARBA00022598"/>
    </source>
</evidence>
<dbReference type="PIRSF" id="PIRSF001604">
    <property type="entry name" value="LigA"/>
    <property type="match status" value="1"/>
</dbReference>
<dbReference type="GO" id="GO:0006281">
    <property type="term" value="P:DNA repair"/>
    <property type="evidence" value="ECO:0007669"/>
    <property type="project" value="UniProtKB-KW"/>
</dbReference>
<dbReference type="GO" id="GO:0003677">
    <property type="term" value="F:DNA binding"/>
    <property type="evidence" value="ECO:0007669"/>
    <property type="project" value="InterPro"/>
</dbReference>
<feature type="active site" description="N6-AMP-lysine intermediate" evidence="15">
    <location>
        <position position="119"/>
    </location>
</feature>
<evidence type="ECO:0000256" key="10">
    <source>
        <dbReference type="ARBA" id="ARBA00023027"/>
    </source>
</evidence>